<dbReference type="Gene3D" id="3.40.630.40">
    <property type="entry name" value="Zn-dependent exopeptidases"/>
    <property type="match status" value="1"/>
</dbReference>
<proteinExistence type="predicted"/>
<feature type="region of interest" description="Disordered" evidence="2">
    <location>
        <begin position="94"/>
        <end position="122"/>
    </location>
</feature>
<name>A0AAW8DDK8_9MICC</name>
<gene>
    <name evidence="5" type="ORF">J2S90_001669</name>
    <name evidence="6" type="ORF">J2S93_002284</name>
</gene>
<accession>A0AAW8DDK8</accession>
<feature type="compositionally biased region" description="Polar residues" evidence="2">
    <location>
        <begin position="1806"/>
        <end position="1820"/>
    </location>
</feature>
<feature type="compositionally biased region" description="Low complexity" evidence="2">
    <location>
        <begin position="1591"/>
        <end position="1608"/>
    </location>
</feature>
<dbReference type="InterPro" id="IPR031325">
    <property type="entry name" value="RHS_repeat"/>
</dbReference>
<feature type="compositionally biased region" description="Pro residues" evidence="2">
    <location>
        <begin position="1954"/>
        <end position="1965"/>
    </location>
</feature>
<evidence type="ECO:0000313" key="6">
    <source>
        <dbReference type="EMBL" id="MDQ0180857.1"/>
    </source>
</evidence>
<evidence type="ECO:0000259" key="4">
    <source>
        <dbReference type="Pfam" id="PF25023"/>
    </source>
</evidence>
<evidence type="ECO:0000313" key="5">
    <source>
        <dbReference type="EMBL" id="MDP9904714.1"/>
    </source>
</evidence>
<feature type="compositionally biased region" description="Polar residues" evidence="2">
    <location>
        <begin position="1669"/>
        <end position="1682"/>
    </location>
</feature>
<dbReference type="Pfam" id="PF20148">
    <property type="entry name" value="DUF6531"/>
    <property type="match status" value="1"/>
</dbReference>
<feature type="region of interest" description="Disordered" evidence="2">
    <location>
        <begin position="1631"/>
        <end position="1700"/>
    </location>
</feature>
<dbReference type="InterPro" id="IPR045351">
    <property type="entry name" value="DUF6531"/>
</dbReference>
<sequence length="2152" mass="222988">MAPTKNQQPRARKRSLKAAGPFLGLATQGLTAARMMRAGTVVGVVCALTATAIPAANAASVAVLSAAELKAGLLSAAQAAARANTLTTAEVHAEVEDDQGAKKDQDPVGKTHVSKGQHAAMTADKAKASVGFSGRKLDSDVDVSVSLLGDGAARTAASETGGTVLGTPIVVTATDAGGKGVTQFPADPEIEKHENGPSTVKDVNPGVTLELGGIDTSKIGKEKGKLDPGTVHVYTRENAGDPWTMLPSYFDAKTGTVKAESTHLSQFVVIGTPFVPPAGPVIVLDPDDDVAHTSGPNGSMTELPESYQLAQALQTAMANQCKATVAITRDTTYPYVSPSIRAGIAAAVNPDVTVTLAFDALYGHPWGVSTDGGTRVYTRGGASDNALTGSLVGQMPGYTGRPANTATQSGLPYADFASVPGAMVHMETLYLDHNYDRPVIDNGFSHIVDGALTGIGQYLGSLPGKQFSCTNPVTGGWPSPPSQAELASWRNLGLHNYQAYGAEPVSFSTGNLVEQYRLFSLSGPGKSALDVGLVYNSQDGRLSRVGAGVSFGLGARAQRFSDGSVMVVRGDGASYVFKGNGSGGYAADPGDPDTLTEAGNGKLALTSPQGEKWVFDASGTEGIGDLISHTDRQGNTTTLTYGTAGANAQFKPLVSISDSAGQKIAVADDAQGRITAFTLPDGRVWKLAYDGSGNLASITDAAGGVRAFTYDGSHRLLTATDPLGVKYLTNTYDASGRVVKQLDAQGNTRTFAFDDAAKTTTYTDNEGQATVYTRDDAGHVTAMRDANGNTQKFAYDSADRVTSYTDQSGNVTTYGYDASGRLVKSSAPAGDDRSYTYSPQGDLASVTDKGGPGGTTRTTSFDLGAQGLPVAVHQPDGTTLARTYDTHGNLTSSTDANGNTTSFGYDGSGNLVSVTDPMGGKSSFAYDAGNHVVAVTDPNGNTTKYAWDALDHPAKKTDPAGGVTALAYDPNGHLVSMTDPTGAKSTYTWDALFRLSSKTDPTGAVTKYEYNREDKLTSVTDPLGAVTKYDVDPLGKVVKTTDADGNAWTQSWNPTGTLADVTDPTGAKTVFAYDPAGHRVTTTGPTGAVTKYAYDPVGKLLSTTNPIGGTTSTAYDAMDRAVSVTDATGAKTVTSYDADGNPIKVTDQRGQAWLSSYDKDNRPVTAIDPTGAKTVFTYDADGNTTSVTDPLGRKSSTAFDALSRRVASTDPSGATSKTAYDPVGRVIATTDADGNTTKQSWTSRGQLAAVTDPLGNTTKYAYDAAGNQTGTTDAKGIETAYSYDPTHRLTTVTENPQPGKPATSDANVVTKYAYTQVGKLASATDANGHTTSYAYDPRGLLAKETNPLGNTKSYTWDPRGLLASATDGNGQTTDYSYTSRGQLEKTAYANGKSAAYGYDPAGALITMEDATGSTGFTYTARGQLASQTDTRGQKLDYTYDPAGELTSLAMPDNQSISYSYDPAGRPATETTPAGMLAYAYTPAGRAKTTTRSSGITTTYGYDADGHTTNIVHTTDPKAAQAPAPAAPAPGALPGGTCNCTVAGDYLAHRATPAEGGGLPAGASISFSYAFDADGDVTGRTRAASGTPAPSTGTPETPEVVPGTTPGTTDARSYSYDALDRLTKSVSATGATNAYSYDPAGNRTSASTTDKTGTTSTSAVFNAADELTGETVTSPTGTAQQRNYGYDGNGNRTSRSIPGVPDTTYTYTPTGQPETVSQPGYTASRAYDGLGRATATSTTANGHTQDTQSVYNGLTPVQSSNGFGTTTYAADNLGHPATLTLSNSSGSSSEWAVTDRAGSSVAHTDLRPSTPSGAQPASATLDQLAEATDTGTQQFATTGWDGTQPGYTSQKSDPTAGLAVFHARALDNSAGVFTGHDRWGGRLRQPQTRNHYAYVLNNPATLKDHLGYDPIEEDGRDWNSISPESYGYSDNWTDPAPVYQDFSGDDWGYGAAPADPAPAAPAPAPSYTPTTDYGASSSIDYGNSNPYGGTTDYGTSYAAPQPVQTPEWASHFQISDTHLFEQFQKWAKSPDGQDTSFYLSSAALIAPIAGAIVGGWAGGEYGAVIGGAIGDIVGMALGDASAVIDCTAEWTSISCALGAVGAVTGPIGVDIRSAAKHVKLIPKIAGALGFAADRFGWAMSFDEWLNRRNWGNG</sequence>
<comment type="caution">
    <text evidence="5">The sequence shown here is derived from an EMBL/GenBank/DDBJ whole genome shotgun (WGS) entry which is preliminary data.</text>
</comment>
<evidence type="ECO:0000259" key="3">
    <source>
        <dbReference type="Pfam" id="PF20148"/>
    </source>
</evidence>
<reference evidence="5 7" key="1">
    <citation type="submission" date="2023-07" db="EMBL/GenBank/DDBJ databases">
        <title>Sorghum-associated microbial communities from plants grown in Nebraska, USA.</title>
        <authorList>
            <person name="Schachtman D."/>
        </authorList>
    </citation>
    <scope>NUCLEOTIDE SEQUENCE</scope>
    <source>
        <strain evidence="5">DS1006</strain>
        <strain evidence="6 7">DS1016</strain>
    </source>
</reference>
<feature type="compositionally biased region" description="Polar residues" evidence="2">
    <location>
        <begin position="1828"/>
        <end position="1852"/>
    </location>
</feature>
<dbReference type="EMBL" id="JAUSTF010000004">
    <property type="protein sequence ID" value="MDQ0180857.1"/>
    <property type="molecule type" value="Genomic_DNA"/>
</dbReference>
<dbReference type="Pfam" id="PF25023">
    <property type="entry name" value="TEN_YD-shell"/>
    <property type="match status" value="1"/>
</dbReference>
<keyword evidence="1" id="KW-0677">Repeat</keyword>
<dbReference type="Gene3D" id="2.180.10.10">
    <property type="entry name" value="RHS repeat-associated core"/>
    <property type="match status" value="5"/>
</dbReference>
<dbReference type="InterPro" id="IPR006530">
    <property type="entry name" value="YD"/>
</dbReference>
<dbReference type="Proteomes" id="UP001242995">
    <property type="component" value="Unassembled WGS sequence"/>
</dbReference>
<dbReference type="SUPFAM" id="SSF69304">
    <property type="entry name" value="Tricorn protease N-terminal domain"/>
    <property type="match status" value="2"/>
</dbReference>
<feature type="compositionally biased region" description="Basic and acidic residues" evidence="2">
    <location>
        <begin position="94"/>
        <end position="109"/>
    </location>
</feature>
<dbReference type="PANTHER" id="PTHR32305:SF15">
    <property type="entry name" value="PROTEIN RHSA-RELATED"/>
    <property type="match status" value="1"/>
</dbReference>
<feature type="region of interest" description="Disordered" evidence="2">
    <location>
        <begin position="1949"/>
        <end position="1978"/>
    </location>
</feature>
<evidence type="ECO:0000256" key="2">
    <source>
        <dbReference type="SAM" id="MobiDB-lite"/>
    </source>
</evidence>
<dbReference type="RefSeq" id="WP_306960580.1">
    <property type="nucleotide sequence ID" value="NZ_JAUSRG010000003.1"/>
</dbReference>
<dbReference type="EMBL" id="JAUSRG010000003">
    <property type="protein sequence ID" value="MDP9904714.1"/>
    <property type="molecule type" value="Genomic_DNA"/>
</dbReference>
<feature type="region of interest" description="Disordered" evidence="2">
    <location>
        <begin position="1780"/>
        <end position="1852"/>
    </location>
</feature>
<dbReference type="InterPro" id="IPR050708">
    <property type="entry name" value="T6SS_VgrG/RHS"/>
</dbReference>
<organism evidence="5 8">
    <name type="scientific">Arthrobacter bambusae</name>
    <dbReference type="NCBI Taxonomy" id="1338426"/>
    <lineage>
        <taxon>Bacteria</taxon>
        <taxon>Bacillati</taxon>
        <taxon>Actinomycetota</taxon>
        <taxon>Actinomycetes</taxon>
        <taxon>Micrococcales</taxon>
        <taxon>Micrococcaceae</taxon>
        <taxon>Arthrobacter</taxon>
    </lineage>
</organism>
<dbReference type="SUPFAM" id="SSF53187">
    <property type="entry name" value="Zn-dependent exopeptidases"/>
    <property type="match status" value="1"/>
</dbReference>
<dbReference type="Pfam" id="PF05593">
    <property type="entry name" value="RHS_repeat"/>
    <property type="match status" value="12"/>
</dbReference>
<protein>
    <submittedName>
        <fullName evidence="5">RHS repeat-associated protein</fullName>
    </submittedName>
</protein>
<feature type="compositionally biased region" description="Low complexity" evidence="2">
    <location>
        <begin position="1643"/>
        <end position="1657"/>
    </location>
</feature>
<feature type="region of interest" description="Disordered" evidence="2">
    <location>
        <begin position="825"/>
        <end position="862"/>
    </location>
</feature>
<dbReference type="InterPro" id="IPR056823">
    <property type="entry name" value="TEN-like_YD-shell"/>
</dbReference>
<feature type="region of interest" description="Disordered" evidence="2">
    <location>
        <begin position="1578"/>
        <end position="1611"/>
    </location>
</feature>
<feature type="compositionally biased region" description="Polar residues" evidence="2">
    <location>
        <begin position="1966"/>
        <end position="1978"/>
    </location>
</feature>
<keyword evidence="7" id="KW-1185">Reference proteome</keyword>
<dbReference type="Proteomes" id="UP001230951">
    <property type="component" value="Unassembled WGS sequence"/>
</dbReference>
<dbReference type="SUPFAM" id="SSF101898">
    <property type="entry name" value="NHL repeat"/>
    <property type="match status" value="1"/>
</dbReference>
<dbReference type="NCBIfam" id="TIGR01643">
    <property type="entry name" value="YD_repeat_2x"/>
    <property type="match status" value="26"/>
</dbReference>
<feature type="domain" description="Teneurin-like YD-shell" evidence="4">
    <location>
        <begin position="1305"/>
        <end position="1502"/>
    </location>
</feature>
<feature type="domain" description="DUF6531" evidence="3">
    <location>
        <begin position="503"/>
        <end position="577"/>
    </location>
</feature>
<dbReference type="PANTHER" id="PTHR32305">
    <property type="match status" value="1"/>
</dbReference>
<evidence type="ECO:0000313" key="7">
    <source>
        <dbReference type="Proteomes" id="UP001230951"/>
    </source>
</evidence>
<evidence type="ECO:0000256" key="1">
    <source>
        <dbReference type="ARBA" id="ARBA00022737"/>
    </source>
</evidence>
<evidence type="ECO:0000313" key="8">
    <source>
        <dbReference type="Proteomes" id="UP001242995"/>
    </source>
</evidence>